<dbReference type="Proteomes" id="UP001366166">
    <property type="component" value="Chromosome"/>
</dbReference>
<gene>
    <name evidence="1" type="ORF">FAK_02210</name>
</gene>
<proteinExistence type="predicted"/>
<keyword evidence="2" id="KW-1185">Reference proteome</keyword>
<protein>
    <submittedName>
        <fullName evidence="1">Uncharacterized protein</fullName>
    </submittedName>
</protein>
<organism evidence="1 2">
    <name type="scientific">Desulfoferula mesophila</name>
    <dbReference type="NCBI Taxonomy" id="3058419"/>
    <lineage>
        <taxon>Bacteria</taxon>
        <taxon>Pseudomonadati</taxon>
        <taxon>Thermodesulfobacteriota</taxon>
        <taxon>Desulfarculia</taxon>
        <taxon>Desulfarculales</taxon>
        <taxon>Desulfarculaceae</taxon>
        <taxon>Desulfoferula</taxon>
    </lineage>
</organism>
<evidence type="ECO:0000313" key="1">
    <source>
        <dbReference type="EMBL" id="BEQ13155.1"/>
    </source>
</evidence>
<reference evidence="2" key="1">
    <citation type="journal article" date="2023" name="Arch. Microbiol.">
        <title>Desulfoferula mesophilus gen. nov. sp. nov., a mesophilic sulfate-reducing bacterium isolated from a brackish lake sediment.</title>
        <authorList>
            <person name="Watanabe T."/>
            <person name="Yabe T."/>
            <person name="Tsuji J.M."/>
            <person name="Fukui M."/>
        </authorList>
    </citation>
    <scope>NUCLEOTIDE SEQUENCE [LARGE SCALE GENOMIC DNA]</scope>
    <source>
        <strain evidence="2">12FAK</strain>
    </source>
</reference>
<evidence type="ECO:0000313" key="2">
    <source>
        <dbReference type="Proteomes" id="UP001366166"/>
    </source>
</evidence>
<accession>A0AAU9E8B2</accession>
<sequence length="55" mass="6088">MTEATKTDWNYVWVKDKAGNEFICKIGDLKDPKKASKDELDNCVDDAKAGVPLGD</sequence>
<dbReference type="AlphaFoldDB" id="A0AAU9E8B2"/>
<dbReference type="EMBL" id="AP028679">
    <property type="protein sequence ID" value="BEQ13155.1"/>
    <property type="molecule type" value="Genomic_DNA"/>
</dbReference>
<dbReference type="RefSeq" id="WP_338604527.1">
    <property type="nucleotide sequence ID" value="NZ_AP028679.1"/>
</dbReference>
<name>A0AAU9E8B2_9BACT</name>
<dbReference type="KEGG" id="dmp:FAK_02210"/>